<dbReference type="SUPFAM" id="SSF46589">
    <property type="entry name" value="tRNA-binding arm"/>
    <property type="match status" value="1"/>
</dbReference>
<protein>
    <recommendedName>
        <fullName evidence="6">Serine-tRNA synthetase type1 N-terminal domain-containing protein</fullName>
    </recommendedName>
</protein>
<dbReference type="GO" id="GO:0004828">
    <property type="term" value="F:serine-tRNA ligase activity"/>
    <property type="evidence" value="ECO:0007669"/>
    <property type="project" value="InterPro"/>
</dbReference>
<dbReference type="AlphaFoldDB" id="A0A6J5X717"/>
<dbReference type="GO" id="GO:0006434">
    <property type="term" value="P:seryl-tRNA aminoacylation"/>
    <property type="evidence" value="ECO:0007669"/>
    <property type="project" value="InterPro"/>
</dbReference>
<evidence type="ECO:0000259" key="2">
    <source>
        <dbReference type="Pfam" id="PF00587"/>
    </source>
</evidence>
<evidence type="ECO:0000259" key="3">
    <source>
        <dbReference type="Pfam" id="PF02403"/>
    </source>
</evidence>
<dbReference type="InterPro" id="IPR010978">
    <property type="entry name" value="tRNA-bd_arm"/>
</dbReference>
<feature type="domain" description="Aminoacyl-tRNA synthetase class II (G/ P/ S/T)" evidence="2">
    <location>
        <begin position="109"/>
        <end position="163"/>
    </location>
</feature>
<dbReference type="Gene3D" id="1.10.287.40">
    <property type="entry name" value="Serine-tRNA synthetase, tRNA binding domain"/>
    <property type="match status" value="1"/>
</dbReference>
<evidence type="ECO:0000256" key="1">
    <source>
        <dbReference type="SAM" id="MobiDB-lite"/>
    </source>
</evidence>
<dbReference type="PRINTS" id="PR00981">
    <property type="entry name" value="TRNASYNTHSER"/>
</dbReference>
<dbReference type="PANTHER" id="PTHR11778">
    <property type="entry name" value="SERYL-TRNA SYNTHETASE"/>
    <property type="match status" value="1"/>
</dbReference>
<accession>A0A6J5X717</accession>
<evidence type="ECO:0000313" key="5">
    <source>
        <dbReference type="Proteomes" id="UP000507245"/>
    </source>
</evidence>
<dbReference type="Pfam" id="PF02403">
    <property type="entry name" value="Seryl_tRNA_N"/>
    <property type="match status" value="1"/>
</dbReference>
<evidence type="ECO:0000313" key="4">
    <source>
        <dbReference type="EMBL" id="CAB4307795.1"/>
    </source>
</evidence>
<dbReference type="Proteomes" id="UP000507245">
    <property type="component" value="Unassembled WGS sequence"/>
</dbReference>
<dbReference type="SUPFAM" id="SSF55681">
    <property type="entry name" value="Class II aaRS and biotin synthetases"/>
    <property type="match status" value="1"/>
</dbReference>
<dbReference type="InterPro" id="IPR042103">
    <property type="entry name" value="SerRS_1_N_sf"/>
</dbReference>
<name>A0A6J5X717_PRUAR</name>
<dbReference type="GO" id="GO:0005524">
    <property type="term" value="F:ATP binding"/>
    <property type="evidence" value="ECO:0007669"/>
    <property type="project" value="InterPro"/>
</dbReference>
<evidence type="ECO:0008006" key="6">
    <source>
        <dbReference type="Google" id="ProtNLM"/>
    </source>
</evidence>
<dbReference type="InterPro" id="IPR045864">
    <property type="entry name" value="aa-tRNA-synth_II/BPL/LPL"/>
</dbReference>
<organism evidence="4 5">
    <name type="scientific">Prunus armeniaca</name>
    <name type="common">Apricot</name>
    <name type="synonym">Armeniaca vulgaris</name>
    <dbReference type="NCBI Taxonomy" id="36596"/>
    <lineage>
        <taxon>Eukaryota</taxon>
        <taxon>Viridiplantae</taxon>
        <taxon>Streptophyta</taxon>
        <taxon>Embryophyta</taxon>
        <taxon>Tracheophyta</taxon>
        <taxon>Spermatophyta</taxon>
        <taxon>Magnoliopsida</taxon>
        <taxon>eudicotyledons</taxon>
        <taxon>Gunneridae</taxon>
        <taxon>Pentapetalae</taxon>
        <taxon>rosids</taxon>
        <taxon>fabids</taxon>
        <taxon>Rosales</taxon>
        <taxon>Rosaceae</taxon>
        <taxon>Amygdaloideae</taxon>
        <taxon>Amygdaleae</taxon>
        <taxon>Prunus</taxon>
    </lineage>
</organism>
<dbReference type="EMBL" id="CAEKKB010000004">
    <property type="protein sequence ID" value="CAB4307795.1"/>
    <property type="molecule type" value="Genomic_DNA"/>
</dbReference>
<sequence length="164" mass="18899">MLDINLFREDKGNNPEIISDSQRRRFKGERSSTRSQLELDNLRKEFNKIKKRVSQLKIAGEDATEVIKDTAENKRLVAEKEVEVREASKQLNSKLEVIGNPNPKSDCYRYAGCSSCFRKEAGSHGRGTSGIFRVHEFEKVEQFCITSPNDNESWEMHEEMIKNS</sequence>
<reference evidence="5" key="1">
    <citation type="journal article" date="2020" name="Genome Biol.">
        <title>Gamete binning: chromosome-level and haplotype-resolved genome assembly enabled by high-throughput single-cell sequencing of gamete genomes.</title>
        <authorList>
            <person name="Campoy J.A."/>
            <person name="Sun H."/>
            <person name="Goel M."/>
            <person name="Jiao W.-B."/>
            <person name="Folz-Donahue K."/>
            <person name="Wang N."/>
            <person name="Rubio M."/>
            <person name="Liu C."/>
            <person name="Kukat C."/>
            <person name="Ruiz D."/>
            <person name="Huettel B."/>
            <person name="Schneeberger K."/>
        </authorList>
    </citation>
    <scope>NUCLEOTIDE SEQUENCE [LARGE SCALE GENOMIC DNA]</scope>
    <source>
        <strain evidence="5">cv. Rojo Pasion</strain>
    </source>
</reference>
<feature type="region of interest" description="Disordered" evidence="1">
    <location>
        <begin position="12"/>
        <end position="34"/>
    </location>
</feature>
<dbReference type="OrthoDB" id="1740769at2759"/>
<dbReference type="InterPro" id="IPR002314">
    <property type="entry name" value="aa-tRNA-synt_IIb"/>
</dbReference>
<dbReference type="Pfam" id="PF00587">
    <property type="entry name" value="tRNA-synt_2b"/>
    <property type="match status" value="1"/>
</dbReference>
<dbReference type="InterPro" id="IPR015866">
    <property type="entry name" value="Ser-tRNA-synth_1_N"/>
</dbReference>
<dbReference type="Gene3D" id="3.30.930.10">
    <property type="entry name" value="Bira Bifunctional Protein, Domain 2"/>
    <property type="match status" value="1"/>
</dbReference>
<dbReference type="InterPro" id="IPR002317">
    <property type="entry name" value="Ser-tRNA-ligase_type_1"/>
</dbReference>
<gene>
    <name evidence="4" type="ORF">ORAREDHAP_LOCUS26754</name>
</gene>
<feature type="domain" description="Serine-tRNA synthetase type1 N-terminal" evidence="3">
    <location>
        <begin position="1"/>
        <end position="100"/>
    </location>
</feature>
<keyword evidence="5" id="KW-1185">Reference proteome</keyword>
<proteinExistence type="predicted"/>